<evidence type="ECO:0000313" key="2">
    <source>
        <dbReference type="Proteomes" id="UP001258207"/>
    </source>
</evidence>
<sequence>MSGFIAGGTPTQSFPITNDGFWPDIDGAVLRASIRLDGSITDARLEVATVNALIEINAELQVLKALHSTDGHRTLAAVPAPHIQGESQWVWQYKRAVYCTVGAELAERYRSFDSTGDGHKKADDLTPSVDEFRRDARFAIRNLLGTPHSTIELI</sequence>
<dbReference type="AlphaFoldDB" id="A0AAJ6MUX7"/>
<protein>
    <submittedName>
        <fullName evidence="1">Head completion/stabilization protein</fullName>
    </submittedName>
</protein>
<reference evidence="1" key="1">
    <citation type="submission" date="2023-09" db="EMBL/GenBank/DDBJ databases">
        <title>First report of Pseudomonas coleopterorum DJ13 causing leaf spot on Rhododendron pulchrum Sweet in China.</title>
        <authorList>
            <person name="Zhang Y."/>
        </authorList>
    </citation>
    <scope>NUCLEOTIDE SEQUENCE</scope>
    <source>
        <strain evidence="1">DJ13</strain>
    </source>
</reference>
<dbReference type="InterPro" id="IPR009225">
    <property type="entry name" value="Phage_head_completion_GpL"/>
</dbReference>
<dbReference type="Proteomes" id="UP001258207">
    <property type="component" value="Chromosome"/>
</dbReference>
<proteinExistence type="predicted"/>
<dbReference type="Pfam" id="PF05926">
    <property type="entry name" value="Phage_GPL"/>
    <property type="match status" value="1"/>
</dbReference>
<accession>A0AAJ6MUX7</accession>
<gene>
    <name evidence="1" type="ORF">RI108_09695</name>
</gene>
<name>A0AAJ6MUX7_9PSED</name>
<dbReference type="RefSeq" id="WP_310792916.1">
    <property type="nucleotide sequence ID" value="NZ_CP134081.1"/>
</dbReference>
<evidence type="ECO:0000313" key="1">
    <source>
        <dbReference type="EMBL" id="WNC11652.1"/>
    </source>
</evidence>
<dbReference type="EMBL" id="CP134081">
    <property type="protein sequence ID" value="WNC11652.1"/>
    <property type="molecule type" value="Genomic_DNA"/>
</dbReference>
<organism evidence="1 2">
    <name type="scientific">Pseudomonas coleopterorum</name>
    <dbReference type="NCBI Taxonomy" id="1605838"/>
    <lineage>
        <taxon>Bacteria</taxon>
        <taxon>Pseudomonadati</taxon>
        <taxon>Pseudomonadota</taxon>
        <taxon>Gammaproteobacteria</taxon>
        <taxon>Pseudomonadales</taxon>
        <taxon>Pseudomonadaceae</taxon>
        <taxon>Pseudomonas</taxon>
    </lineage>
</organism>